<dbReference type="EMBL" id="JBHTNH010000007">
    <property type="protein sequence ID" value="MFD1361159.1"/>
    <property type="molecule type" value="Genomic_DNA"/>
</dbReference>
<feature type="region of interest" description="Disordered" evidence="1">
    <location>
        <begin position="23"/>
        <end position="103"/>
    </location>
</feature>
<sequence length="230" mass="25395">MNKKNLIVLLTVFLMAVFISACGGSSDQNDNADNNNKDKVADEENNSDNESNKNSDDNDADKNSEEAYDKNDYSNNDDEALGENSNQAENTSEDSSDDEGSDALAEYSPKEIEYARIWLQLGDTQNIDELNVQHISSGEPLNPDDETSIDYPEDVVQLTGSRLVEGSITYSSNGDGTIKLYNKVPQRWDGKNPAGEDAYKQIIEDTKQESIDTGDGKKVVELIKKLNIHS</sequence>
<feature type="compositionally biased region" description="Basic and acidic residues" evidence="1">
    <location>
        <begin position="50"/>
        <end position="72"/>
    </location>
</feature>
<keyword evidence="4" id="KW-1185">Reference proteome</keyword>
<dbReference type="Proteomes" id="UP001597178">
    <property type="component" value="Unassembled WGS sequence"/>
</dbReference>
<evidence type="ECO:0000313" key="4">
    <source>
        <dbReference type="Proteomes" id="UP001597178"/>
    </source>
</evidence>
<reference evidence="4" key="1">
    <citation type="journal article" date="2019" name="Int. J. Syst. Evol. Microbiol.">
        <title>The Global Catalogue of Microorganisms (GCM) 10K type strain sequencing project: providing services to taxonomists for standard genome sequencing and annotation.</title>
        <authorList>
            <consortium name="The Broad Institute Genomics Platform"/>
            <consortium name="The Broad Institute Genome Sequencing Center for Infectious Disease"/>
            <person name="Wu L."/>
            <person name="Ma J."/>
        </authorList>
    </citation>
    <scope>NUCLEOTIDE SEQUENCE [LARGE SCALE GENOMIC DNA]</scope>
    <source>
        <strain evidence="4">CCUG 54822</strain>
    </source>
</reference>
<accession>A0ABW3ZSB5</accession>
<protein>
    <recommendedName>
        <fullName evidence="5">Lipoprotein</fullName>
    </recommendedName>
</protein>
<feature type="signal peptide" evidence="2">
    <location>
        <begin position="1"/>
        <end position="21"/>
    </location>
</feature>
<dbReference type="RefSeq" id="WP_382398466.1">
    <property type="nucleotide sequence ID" value="NZ_JBHTNH010000007.1"/>
</dbReference>
<feature type="chain" id="PRO_5046636587" description="Lipoprotein" evidence="2">
    <location>
        <begin position="22"/>
        <end position="230"/>
    </location>
</feature>
<comment type="caution">
    <text evidence="3">The sequence shown here is derived from an EMBL/GenBank/DDBJ whole genome shotgun (WGS) entry which is preliminary data.</text>
</comment>
<keyword evidence="2" id="KW-0732">Signal</keyword>
<evidence type="ECO:0008006" key="5">
    <source>
        <dbReference type="Google" id="ProtNLM"/>
    </source>
</evidence>
<feature type="compositionally biased region" description="Acidic residues" evidence="1">
    <location>
        <begin position="91"/>
        <end position="101"/>
    </location>
</feature>
<organism evidence="3 4">
    <name type="scientific">Lentibacillus salinarum</name>
    <dbReference type="NCBI Taxonomy" id="446820"/>
    <lineage>
        <taxon>Bacteria</taxon>
        <taxon>Bacillati</taxon>
        <taxon>Bacillota</taxon>
        <taxon>Bacilli</taxon>
        <taxon>Bacillales</taxon>
        <taxon>Bacillaceae</taxon>
        <taxon>Lentibacillus</taxon>
    </lineage>
</organism>
<evidence type="ECO:0000256" key="2">
    <source>
        <dbReference type="SAM" id="SignalP"/>
    </source>
</evidence>
<gene>
    <name evidence="3" type="ORF">ACFQ4A_05680</name>
</gene>
<name>A0ABW3ZSB5_9BACI</name>
<evidence type="ECO:0000313" key="3">
    <source>
        <dbReference type="EMBL" id="MFD1361159.1"/>
    </source>
</evidence>
<evidence type="ECO:0000256" key="1">
    <source>
        <dbReference type="SAM" id="MobiDB-lite"/>
    </source>
</evidence>
<dbReference type="PROSITE" id="PS51257">
    <property type="entry name" value="PROKAR_LIPOPROTEIN"/>
    <property type="match status" value="1"/>
</dbReference>
<proteinExistence type="predicted"/>